<dbReference type="Pfam" id="PF02893">
    <property type="entry name" value="GRAM"/>
    <property type="match status" value="1"/>
</dbReference>
<protein>
    <recommendedName>
        <fullName evidence="2">GRAM domain-containing protein</fullName>
    </recommendedName>
</protein>
<dbReference type="Gene3D" id="2.30.29.30">
    <property type="entry name" value="Pleckstrin-homology domain (PH domain)/Phosphotyrosine-binding domain (PTB)"/>
    <property type="match status" value="1"/>
</dbReference>
<dbReference type="InterPro" id="IPR037848">
    <property type="entry name" value="GEM-like"/>
</dbReference>
<name>A0A835RGX9_VANPL</name>
<dbReference type="Proteomes" id="UP000639772">
    <property type="component" value="Unassembled WGS sequence"/>
</dbReference>
<dbReference type="AlphaFoldDB" id="A0A835RGX9"/>
<dbReference type="PANTHER" id="PTHR31969">
    <property type="entry name" value="GEM-LIKE PROTEIN 2"/>
    <property type="match status" value="1"/>
</dbReference>
<organism evidence="3 4">
    <name type="scientific">Vanilla planifolia</name>
    <name type="common">Vanilla</name>
    <dbReference type="NCBI Taxonomy" id="51239"/>
    <lineage>
        <taxon>Eukaryota</taxon>
        <taxon>Viridiplantae</taxon>
        <taxon>Streptophyta</taxon>
        <taxon>Embryophyta</taxon>
        <taxon>Tracheophyta</taxon>
        <taxon>Spermatophyta</taxon>
        <taxon>Magnoliopsida</taxon>
        <taxon>Liliopsida</taxon>
        <taxon>Asparagales</taxon>
        <taxon>Orchidaceae</taxon>
        <taxon>Vanilloideae</taxon>
        <taxon>Vanilleae</taxon>
        <taxon>Vanilla</taxon>
    </lineage>
</organism>
<sequence length="207" mass="23354">MSNQNKKDVIGIPVNSTFEPEGQTHQHHLHFIQSRKDVMFDRLHNLRKKTNGYLHGIRDHVSLGSTISETLKGKLSLGTRILHAKGLEGLFRKTFSMAEEEKLIKASQCYLSTTSGPVPGVLFISSEKVAFCSERLISLSSPTSAKAPYKVLVPLKKVQGAFLSENMHKPCEKYIYIATVDGYEFWFMGFVNYQKTFKLLQLTVSGR</sequence>
<evidence type="ECO:0000259" key="2">
    <source>
        <dbReference type="SMART" id="SM00568"/>
    </source>
</evidence>
<comment type="similarity">
    <text evidence="1">Belongs to the GEM family.</text>
</comment>
<dbReference type="EMBL" id="JADCNM010000004">
    <property type="protein sequence ID" value="KAG0486168.1"/>
    <property type="molecule type" value="Genomic_DNA"/>
</dbReference>
<reference evidence="3 4" key="1">
    <citation type="journal article" date="2020" name="Nat. Food">
        <title>A phased Vanilla planifolia genome enables genetic improvement of flavour and production.</title>
        <authorList>
            <person name="Hasing T."/>
            <person name="Tang H."/>
            <person name="Brym M."/>
            <person name="Khazi F."/>
            <person name="Huang T."/>
            <person name="Chambers A.H."/>
        </authorList>
    </citation>
    <scope>NUCLEOTIDE SEQUENCE [LARGE SCALE GENOMIC DNA]</scope>
    <source>
        <tissue evidence="3">Leaf</tissue>
    </source>
</reference>
<dbReference type="InterPro" id="IPR011993">
    <property type="entry name" value="PH-like_dom_sf"/>
</dbReference>
<proteinExistence type="inferred from homology"/>
<gene>
    <name evidence="3" type="ORF">HPP92_008263</name>
</gene>
<evidence type="ECO:0000313" key="3">
    <source>
        <dbReference type="EMBL" id="KAG0486168.1"/>
    </source>
</evidence>
<evidence type="ECO:0000313" key="4">
    <source>
        <dbReference type="Proteomes" id="UP000639772"/>
    </source>
</evidence>
<feature type="domain" description="GRAM" evidence="2">
    <location>
        <begin position="89"/>
        <end position="159"/>
    </location>
</feature>
<evidence type="ECO:0000256" key="1">
    <source>
        <dbReference type="ARBA" id="ARBA00009414"/>
    </source>
</evidence>
<accession>A0A835RGX9</accession>
<dbReference type="OrthoDB" id="1736712at2759"/>
<dbReference type="InterPro" id="IPR004182">
    <property type="entry name" value="GRAM"/>
</dbReference>
<dbReference type="SMART" id="SM00568">
    <property type="entry name" value="GRAM"/>
    <property type="match status" value="1"/>
</dbReference>
<comment type="caution">
    <text evidence="3">The sequence shown here is derived from an EMBL/GenBank/DDBJ whole genome shotgun (WGS) entry which is preliminary data.</text>
</comment>